<protein>
    <submittedName>
        <fullName evidence="2">Uncharacterized protein</fullName>
    </submittedName>
</protein>
<accession>A0A9D1RP30</accession>
<proteinExistence type="predicted"/>
<gene>
    <name evidence="2" type="ORF">H9870_07660</name>
</gene>
<dbReference type="EMBL" id="DXGC01000070">
    <property type="protein sequence ID" value="HIW91519.1"/>
    <property type="molecule type" value="Genomic_DNA"/>
</dbReference>
<dbReference type="AlphaFoldDB" id="A0A9D1RP30"/>
<reference evidence="2" key="1">
    <citation type="journal article" date="2021" name="PeerJ">
        <title>Extensive microbial diversity within the chicken gut microbiome revealed by metagenomics and culture.</title>
        <authorList>
            <person name="Gilroy R."/>
            <person name="Ravi A."/>
            <person name="Getino M."/>
            <person name="Pursley I."/>
            <person name="Horton D.L."/>
            <person name="Alikhan N.F."/>
            <person name="Baker D."/>
            <person name="Gharbi K."/>
            <person name="Hall N."/>
            <person name="Watson M."/>
            <person name="Adriaenssens E.M."/>
            <person name="Foster-Nyarko E."/>
            <person name="Jarju S."/>
            <person name="Secka A."/>
            <person name="Antonio M."/>
            <person name="Oren A."/>
            <person name="Chaudhuri R.R."/>
            <person name="La Ragione R."/>
            <person name="Hildebrand F."/>
            <person name="Pallen M.J."/>
        </authorList>
    </citation>
    <scope>NUCLEOTIDE SEQUENCE</scope>
    <source>
        <strain evidence="2">CHK32-1732</strain>
    </source>
</reference>
<evidence type="ECO:0000313" key="2">
    <source>
        <dbReference type="EMBL" id="HIW91519.1"/>
    </source>
</evidence>
<sequence length="145" mass="16198">MTTNKLARFTDEESLTGSDGKPALLGHRKARAGSLRDAYPSGTHDEELGFAGRPDPTDVARYTHDLLEQNPRCRRVVLPVPEQDLDAIAWAEESGYRYVIDVETIDGDFSLLVTEPQWVLDQPVILDEIPLKDTTDSKDSKDSKE</sequence>
<feature type="region of interest" description="Disordered" evidence="1">
    <location>
        <begin position="1"/>
        <end position="55"/>
    </location>
</feature>
<evidence type="ECO:0000313" key="3">
    <source>
        <dbReference type="Proteomes" id="UP000824190"/>
    </source>
</evidence>
<comment type="caution">
    <text evidence="2">The sequence shown here is derived from an EMBL/GenBank/DDBJ whole genome shotgun (WGS) entry which is preliminary data.</text>
</comment>
<reference evidence="2" key="2">
    <citation type="submission" date="2021-04" db="EMBL/GenBank/DDBJ databases">
        <authorList>
            <person name="Gilroy R."/>
        </authorList>
    </citation>
    <scope>NUCLEOTIDE SEQUENCE</scope>
    <source>
        <strain evidence="2">CHK32-1732</strain>
    </source>
</reference>
<name>A0A9D1RP30_9CORY</name>
<organism evidence="2 3">
    <name type="scientific">Candidatus Corynebacterium avicola</name>
    <dbReference type="NCBI Taxonomy" id="2838527"/>
    <lineage>
        <taxon>Bacteria</taxon>
        <taxon>Bacillati</taxon>
        <taxon>Actinomycetota</taxon>
        <taxon>Actinomycetes</taxon>
        <taxon>Mycobacteriales</taxon>
        <taxon>Corynebacteriaceae</taxon>
        <taxon>Corynebacterium</taxon>
    </lineage>
</organism>
<evidence type="ECO:0000256" key="1">
    <source>
        <dbReference type="SAM" id="MobiDB-lite"/>
    </source>
</evidence>
<dbReference type="Proteomes" id="UP000824190">
    <property type="component" value="Unassembled WGS sequence"/>
</dbReference>